<dbReference type="GO" id="GO:0005245">
    <property type="term" value="F:voltage-gated calcium channel activity"/>
    <property type="evidence" value="ECO:0007669"/>
    <property type="project" value="InterPro"/>
</dbReference>
<keyword evidence="4" id="KW-1185">Reference proteome</keyword>
<evidence type="ECO:0000256" key="2">
    <source>
        <dbReference type="SAM" id="MobiDB-lite"/>
    </source>
</evidence>
<dbReference type="InterPro" id="IPR036028">
    <property type="entry name" value="SH3-like_dom_sf"/>
</dbReference>
<feature type="domain" description="Guanylate kinase/L-type calcium channel beta subunit" evidence="3">
    <location>
        <begin position="259"/>
        <end position="443"/>
    </location>
</feature>
<sequence>MNRASFYGNTVDYSESSDESSDEDQLLLRAELREQEQRALVELDIALNAPVAFCVRTNVEFDGLLNGLDAPIPTKVISFAAKEFLQVKRRFDQNWWIGRVVRDGALIGFLPSPSKFETLRHSIQTNLSQLLLSEALNVAASSSPANASSSAAAAAAASSGSGAGTNSLNSTKASAWPAALANGNTPHTNGKHVFFGDGKPKGTETLITPGLGVSLPDMESEKTAAQAVPSLATTLPSTPKKKPFFKKGFTGPPYDLVPNVRPVVVVGPALKGYEVTDMMQKALFDSLKRHFEGRLVVTRVVSDISAWKRLNVLVNMDKKALTDRTRGRQIITALEVQREIERIFDLATSMQLVVLDSEAINHPHQIAKSPLAPIMVYIKISSIRVLQRLIKNRGKTQKKQISSQVAAAERLLQCAEESFDVVLEQNSLESATEALANYLESYLKALHHYRDHGKGDRQFSPPPSHMSLKTNEAKPLPPMIPGRPGLNIAFAAAGSAGFQLQELSALAGDRHASHSSTPGEGECEGGNEGEEGDEEREKKEGKDEVKRGEGEGDKAEHKMDTDKTDRDSGGFASTEAKKKSLSALKVGKAEGKREGGGILKLGAGKKHKQTLTQIIPDRAHAIALAEAVVKNANAAAAAAAATRLDVPGGATIGLHQSHQAAHSDPSGTPKIYASRSSRQAKQRQEEMENARRRSEEAARAAAEARAASGAQRQEKRRQRRLLLAEQAAAAAARHGGGGAVKFGDNVSSEKGLVLDRGSRARMPPDEESQSSPGSNLRRNTSSATEASGPLGPKSPYNKAIPLIIHPPSEN</sequence>
<dbReference type="PANTHER" id="PTHR11824">
    <property type="entry name" value="VOLTAGE-DEPENDENT CALCIUM CHANNEL BETA SUBUNIT"/>
    <property type="match status" value="1"/>
</dbReference>
<feature type="compositionally biased region" description="Basic and acidic residues" evidence="2">
    <location>
        <begin position="535"/>
        <end position="568"/>
    </location>
</feature>
<dbReference type="Proteomes" id="UP000887562">
    <property type="component" value="Unplaced"/>
</dbReference>
<dbReference type="Gene3D" id="2.30.30.40">
    <property type="entry name" value="SH3 Domains"/>
    <property type="match status" value="1"/>
</dbReference>
<dbReference type="GO" id="GO:0005891">
    <property type="term" value="C:voltage-gated calcium channel complex"/>
    <property type="evidence" value="ECO:0007669"/>
    <property type="project" value="InterPro"/>
</dbReference>
<evidence type="ECO:0000259" key="3">
    <source>
        <dbReference type="SMART" id="SM00072"/>
    </source>
</evidence>
<feature type="region of interest" description="Disordered" evidence="2">
    <location>
        <begin position="507"/>
        <end position="600"/>
    </location>
</feature>
<feature type="compositionally biased region" description="Basic and acidic residues" evidence="2">
    <location>
        <begin position="682"/>
        <end position="698"/>
    </location>
</feature>
<reference evidence="5" key="1">
    <citation type="submission" date="2022-11" db="UniProtKB">
        <authorList>
            <consortium name="WormBaseParasite"/>
        </authorList>
    </citation>
    <scope>IDENTIFICATION</scope>
</reference>
<dbReference type="WBParaSite" id="maker-E.canG7_contigs_2923-snap-gene-0.33-mRNA-1">
    <property type="protein sequence ID" value="maker-E.canG7_contigs_2923-snap-gene-0.33-mRNA-1"/>
    <property type="gene ID" value="EcG7_05511"/>
</dbReference>
<feature type="region of interest" description="Disordered" evidence="2">
    <location>
        <begin position="1"/>
        <end position="22"/>
    </location>
</feature>
<feature type="compositionally biased region" description="Low complexity" evidence="2">
    <location>
        <begin position="699"/>
        <end position="711"/>
    </location>
</feature>
<feature type="compositionally biased region" description="Acidic residues" evidence="2">
    <location>
        <begin position="521"/>
        <end position="534"/>
    </location>
</feature>
<dbReference type="SUPFAM" id="SSF52540">
    <property type="entry name" value="P-loop containing nucleoside triphosphate hydrolases"/>
    <property type="match status" value="1"/>
</dbReference>
<keyword evidence="1" id="KW-0597">Phosphoprotein</keyword>
<dbReference type="SMART" id="SM00072">
    <property type="entry name" value="GuKc"/>
    <property type="match status" value="1"/>
</dbReference>
<proteinExistence type="predicted"/>
<accession>A0A915EYA1</accession>
<feature type="compositionally biased region" description="Polar residues" evidence="2">
    <location>
        <begin position="769"/>
        <end position="785"/>
    </location>
</feature>
<evidence type="ECO:0000313" key="4">
    <source>
        <dbReference type="Proteomes" id="UP000887562"/>
    </source>
</evidence>
<evidence type="ECO:0000256" key="1">
    <source>
        <dbReference type="ARBA" id="ARBA00022553"/>
    </source>
</evidence>
<feature type="compositionally biased region" description="Basic and acidic residues" evidence="2">
    <location>
        <begin position="752"/>
        <end position="764"/>
    </location>
</feature>
<evidence type="ECO:0000313" key="5">
    <source>
        <dbReference type="WBParaSite" id="maker-E.canG7_contigs_2923-snap-gene-0.33-mRNA-1"/>
    </source>
</evidence>
<feature type="region of interest" description="Disordered" evidence="2">
    <location>
        <begin position="655"/>
        <end position="718"/>
    </location>
</feature>
<dbReference type="SUPFAM" id="SSF50044">
    <property type="entry name" value="SH3-domain"/>
    <property type="match status" value="1"/>
</dbReference>
<dbReference type="Pfam" id="PF00625">
    <property type="entry name" value="Guanylate_kin"/>
    <property type="match status" value="1"/>
</dbReference>
<dbReference type="Gene3D" id="3.40.50.300">
    <property type="entry name" value="P-loop containing nucleotide triphosphate hydrolases"/>
    <property type="match status" value="1"/>
</dbReference>
<dbReference type="InterPro" id="IPR008145">
    <property type="entry name" value="GK/Ca_channel_bsu"/>
</dbReference>
<dbReference type="PRINTS" id="PR01626">
    <property type="entry name" value="LCACHANNELB"/>
</dbReference>
<dbReference type="InterPro" id="IPR027417">
    <property type="entry name" value="P-loop_NTPase"/>
</dbReference>
<feature type="region of interest" description="Disordered" evidence="2">
    <location>
        <begin position="752"/>
        <end position="810"/>
    </location>
</feature>
<organism evidence="4 5">
    <name type="scientific">Echinococcus canadensis</name>
    <dbReference type="NCBI Taxonomy" id="519352"/>
    <lineage>
        <taxon>Eukaryota</taxon>
        <taxon>Metazoa</taxon>
        <taxon>Spiralia</taxon>
        <taxon>Lophotrochozoa</taxon>
        <taxon>Platyhelminthes</taxon>
        <taxon>Cestoda</taxon>
        <taxon>Eucestoda</taxon>
        <taxon>Cyclophyllidea</taxon>
        <taxon>Taeniidae</taxon>
        <taxon>Echinococcus</taxon>
        <taxon>Echinococcus canadensis group</taxon>
    </lineage>
</organism>
<dbReference type="AlphaFoldDB" id="A0A915EYA1"/>
<protein>
    <submittedName>
        <fullName evidence="5">Guanylate kinase/L-type calcium channel beta subunit domain-containing protein</fullName>
    </submittedName>
</protein>
<feature type="region of interest" description="Disordered" evidence="2">
    <location>
        <begin position="452"/>
        <end position="471"/>
    </location>
</feature>
<dbReference type="InterPro" id="IPR000584">
    <property type="entry name" value="VDCC_L_bsu"/>
</dbReference>
<name>A0A915EYA1_9CEST</name>